<dbReference type="PROSITE" id="PS50330">
    <property type="entry name" value="UIM"/>
    <property type="match status" value="1"/>
</dbReference>
<sequence>MCFEYYAYVDGYLEVLVDEKKKSRGFGNYRTSYNDRNVGSSNPNQLGSSNTMGAVNERVRREFTDLGRLLRMVGEVPESEDEQIQLAIQKSLADQEEQWYYSSKEDVNELIKSPEPTFEQLVKGTQFMVSMVQTSSDTEWSKKISEFEDFLGIGDEASRMVQEQKAKARILQSVLAAEDAKEVERKALKMIELEEEKAEATPEAKEDADADKVIQAIKNSCDECIDQAINPVFCFSDFCFENNLDGFPLLFQ</sequence>
<evidence type="ECO:0000313" key="2">
    <source>
        <dbReference type="Proteomes" id="UP000027138"/>
    </source>
</evidence>
<name>A0A067LFL0_JATCU</name>
<dbReference type="EMBL" id="KK914191">
    <property type="protein sequence ID" value="KDP47192.1"/>
    <property type="molecule type" value="Genomic_DNA"/>
</dbReference>
<proteinExistence type="predicted"/>
<dbReference type="Proteomes" id="UP000027138">
    <property type="component" value="Unassembled WGS sequence"/>
</dbReference>
<evidence type="ECO:0000313" key="1">
    <source>
        <dbReference type="EMBL" id="KDP47192.1"/>
    </source>
</evidence>
<dbReference type="InterPro" id="IPR003903">
    <property type="entry name" value="UIM_dom"/>
</dbReference>
<protein>
    <submittedName>
        <fullName evidence="1">Uncharacterized protein</fullName>
    </submittedName>
</protein>
<reference evidence="1 2" key="1">
    <citation type="journal article" date="2014" name="PLoS ONE">
        <title>Global Analysis of Gene Expression Profiles in Physic Nut (Jatropha curcas L.) Seedlings Exposed to Salt Stress.</title>
        <authorList>
            <person name="Zhang L."/>
            <person name="Zhang C."/>
            <person name="Wu P."/>
            <person name="Chen Y."/>
            <person name="Li M."/>
            <person name="Jiang H."/>
            <person name="Wu G."/>
        </authorList>
    </citation>
    <scope>NUCLEOTIDE SEQUENCE [LARGE SCALE GENOMIC DNA]</scope>
    <source>
        <strain evidence="2">cv. GZQX0401</strain>
        <tissue evidence="1">Young leaves</tissue>
    </source>
</reference>
<keyword evidence="2" id="KW-1185">Reference proteome</keyword>
<accession>A0A067LFL0</accession>
<gene>
    <name evidence="1" type="ORF">JCGZ_19674</name>
</gene>
<dbReference type="AlphaFoldDB" id="A0A067LFL0"/>
<organism evidence="1 2">
    <name type="scientific">Jatropha curcas</name>
    <name type="common">Barbados nut</name>
    <dbReference type="NCBI Taxonomy" id="180498"/>
    <lineage>
        <taxon>Eukaryota</taxon>
        <taxon>Viridiplantae</taxon>
        <taxon>Streptophyta</taxon>
        <taxon>Embryophyta</taxon>
        <taxon>Tracheophyta</taxon>
        <taxon>Spermatophyta</taxon>
        <taxon>Magnoliopsida</taxon>
        <taxon>eudicotyledons</taxon>
        <taxon>Gunneridae</taxon>
        <taxon>Pentapetalae</taxon>
        <taxon>rosids</taxon>
        <taxon>fabids</taxon>
        <taxon>Malpighiales</taxon>
        <taxon>Euphorbiaceae</taxon>
        <taxon>Crotonoideae</taxon>
        <taxon>Jatropheae</taxon>
        <taxon>Jatropha</taxon>
    </lineage>
</organism>